<dbReference type="AlphaFoldDB" id="A0A510GC03"/>
<sequence length="429" mass="47600">MINLKEIFKNIRNKRSNLTSSESESIENTSVSTFRKAQERRWLYVCLLILGVLGVVMKLQVGSSSKIKHEEKRADEGRNIDTSYEAMDGNKIWQNHFEDKLRSSQHELQEKVESLMRDMRAKEEEERKHREQELQKMAEQLKFAQDELKSAALELKRVSDIAESNKYEQEAVIRGGGEVSSIKFGSNVQWDKPKDIRDYIPETSFVSGYTLGGIVTSTGINTASENATPVVIRLSNRGNLPKNINVDISKCRIQGSSYGDLSSERVIIRAEKLICIDPKTELVTTSDVIGVVHGDDGMNGIKGKVIATSNRHIKNAFIGSMLSGLASSSKGVEGLTLTSLGAVNTKRQGFKDLAGQGLLNGGSNAGEKIADYYLRLAEQMSPVLTVPGGVKVDVIFTKGFFLGEVGMQQKIAKARKINKQVQAEEYDEY</sequence>
<protein>
    <recommendedName>
        <fullName evidence="5">Conjugal transfer protein TraB</fullName>
    </recommendedName>
</protein>
<keyword evidence="3" id="KW-0614">Plasmid</keyword>
<evidence type="ECO:0000313" key="3">
    <source>
        <dbReference type="EMBL" id="BBJ32464.1"/>
    </source>
</evidence>
<evidence type="ECO:0000256" key="2">
    <source>
        <dbReference type="SAM" id="Phobius"/>
    </source>
</evidence>
<dbReference type="EMBL" id="AP019564">
    <property type="protein sequence ID" value="BBJ32464.1"/>
    <property type="molecule type" value="Genomic_DNA"/>
</dbReference>
<dbReference type="InterPro" id="IPR005498">
    <property type="entry name" value="T4SS_VirB10/TraB/TrbI"/>
</dbReference>
<gene>
    <name evidence="3" type="ORF">RAS_p600</name>
</gene>
<organism evidence="3 4">
    <name type="scientific">Rickettsia asiatica</name>
    <dbReference type="NCBI Taxonomy" id="238800"/>
    <lineage>
        <taxon>Bacteria</taxon>
        <taxon>Pseudomonadati</taxon>
        <taxon>Pseudomonadota</taxon>
        <taxon>Alphaproteobacteria</taxon>
        <taxon>Rickettsiales</taxon>
        <taxon>Rickettsiaceae</taxon>
        <taxon>Rickettsieae</taxon>
        <taxon>Rickettsia</taxon>
        <taxon>spotted fever group</taxon>
    </lineage>
</organism>
<name>A0A510GC03_9RICK</name>
<dbReference type="RefSeq" id="WP_147144246.1">
    <property type="nucleotide sequence ID" value="NZ_AP019564.1"/>
</dbReference>
<keyword evidence="2" id="KW-0472">Membrane</keyword>
<keyword evidence="2" id="KW-0812">Transmembrane</keyword>
<geneLocation type="plasmid" evidence="3 4">
    <name>pRA1</name>
</geneLocation>
<dbReference type="Proteomes" id="UP000321183">
    <property type="component" value="Plasmid pRA1"/>
</dbReference>
<evidence type="ECO:0000313" key="4">
    <source>
        <dbReference type="Proteomes" id="UP000321183"/>
    </source>
</evidence>
<dbReference type="Pfam" id="PF03743">
    <property type="entry name" value="TrbI"/>
    <property type="match status" value="1"/>
</dbReference>
<reference evidence="3 4" key="1">
    <citation type="submission" date="2019-04" db="EMBL/GenBank/DDBJ databases">
        <title>Draft genome sequence of Rickettsia asiatica Maytaro1284.</title>
        <authorList>
            <person name="Thu M."/>
            <person name="Qiu Y."/>
            <person name="Nakao R."/>
        </authorList>
    </citation>
    <scope>NUCLEOTIDE SEQUENCE [LARGE SCALE GENOMIC DNA]</scope>
    <source>
        <strain evidence="3 4">Maytaro1284</strain>
        <plasmid evidence="3 4">pRA1</plasmid>
    </source>
</reference>
<keyword evidence="2" id="KW-1133">Transmembrane helix</keyword>
<dbReference type="KEGG" id="ras:RAS_p600"/>
<feature type="coiled-coil region" evidence="1">
    <location>
        <begin position="98"/>
        <end position="161"/>
    </location>
</feature>
<dbReference type="CDD" id="cd16430">
    <property type="entry name" value="TraB"/>
    <property type="match status" value="1"/>
</dbReference>
<keyword evidence="1" id="KW-0175">Coiled coil</keyword>
<feature type="transmembrane region" description="Helical" evidence="2">
    <location>
        <begin position="42"/>
        <end position="61"/>
    </location>
</feature>
<proteinExistence type="predicted"/>
<keyword evidence="4" id="KW-1185">Reference proteome</keyword>
<accession>A0A510GC03</accession>
<evidence type="ECO:0000256" key="1">
    <source>
        <dbReference type="SAM" id="Coils"/>
    </source>
</evidence>
<evidence type="ECO:0008006" key="5">
    <source>
        <dbReference type="Google" id="ProtNLM"/>
    </source>
</evidence>